<reference evidence="9" key="1">
    <citation type="submission" date="2022-07" db="EMBL/GenBank/DDBJ databases">
        <title>The genome of Lyophyllum shimeji provides insight into the initial evolution of ectomycorrhizal fungal genome.</title>
        <authorList>
            <person name="Kobayashi Y."/>
            <person name="Shibata T."/>
            <person name="Hirakawa H."/>
            <person name="Shigenobu S."/>
            <person name="Nishiyama T."/>
            <person name="Yamada A."/>
            <person name="Hasebe M."/>
            <person name="Kawaguchi M."/>
        </authorList>
    </citation>
    <scope>NUCLEOTIDE SEQUENCE</scope>
    <source>
        <strain evidence="9">AT787</strain>
    </source>
</reference>
<evidence type="ECO:0000256" key="1">
    <source>
        <dbReference type="ARBA" id="ARBA00022722"/>
    </source>
</evidence>
<sequence>MGSALPPLPKIEGDVDLVLDVYTHKSLRYEGAPLNDDYGDTDRLAELGGRILELAVTFHYYSKKPMLTAADIAELRNRALSSENLEAWLDAYGLRSKLRFAPGEKAAVGTPQEIRRFFDTYVGALHMRNGMATIQDWISRLIDPDAETAPQFPMPTPDLTPPTQQAYSPPPLQPPSSPPPLPPNTHSSNMGVPNLVSLALVNQTAVQRGIQITYHAEQVGPAHLPTWTVRCCMNGVEQGRGVGKSQKQAKEEAARQAWVRMGW</sequence>
<dbReference type="EMBL" id="BRPK01000003">
    <property type="protein sequence ID" value="GLB35865.1"/>
    <property type="molecule type" value="Genomic_DNA"/>
</dbReference>
<evidence type="ECO:0000259" key="8">
    <source>
        <dbReference type="PROSITE" id="PS50142"/>
    </source>
</evidence>
<feature type="region of interest" description="Disordered" evidence="6">
    <location>
        <begin position="146"/>
        <end position="190"/>
    </location>
</feature>
<dbReference type="InterPro" id="IPR000999">
    <property type="entry name" value="RNase_III_dom"/>
</dbReference>
<dbReference type="PANTHER" id="PTHR11207">
    <property type="entry name" value="RIBONUCLEASE III"/>
    <property type="match status" value="1"/>
</dbReference>
<dbReference type="Proteomes" id="UP001063166">
    <property type="component" value="Unassembled WGS sequence"/>
</dbReference>
<evidence type="ECO:0000256" key="4">
    <source>
        <dbReference type="ARBA" id="ARBA00022884"/>
    </source>
</evidence>
<evidence type="ECO:0000256" key="5">
    <source>
        <dbReference type="PROSITE-ProRule" id="PRU00266"/>
    </source>
</evidence>
<dbReference type="CDD" id="cd00593">
    <property type="entry name" value="RIBOc"/>
    <property type="match status" value="1"/>
</dbReference>
<evidence type="ECO:0000313" key="9">
    <source>
        <dbReference type="EMBL" id="GLB35865.1"/>
    </source>
</evidence>
<dbReference type="SUPFAM" id="SSF54768">
    <property type="entry name" value="dsRNA-binding domain-like"/>
    <property type="match status" value="1"/>
</dbReference>
<dbReference type="GO" id="GO:0004525">
    <property type="term" value="F:ribonuclease III activity"/>
    <property type="evidence" value="ECO:0007669"/>
    <property type="project" value="InterPro"/>
</dbReference>
<keyword evidence="4 5" id="KW-0694">RNA-binding</keyword>
<dbReference type="GO" id="GO:0006369">
    <property type="term" value="P:termination of RNA polymerase II transcription"/>
    <property type="evidence" value="ECO:0007669"/>
    <property type="project" value="TreeGrafter"/>
</dbReference>
<organism evidence="9 10">
    <name type="scientific">Lyophyllum shimeji</name>
    <name type="common">Hon-shimeji</name>
    <name type="synonym">Tricholoma shimeji</name>
    <dbReference type="NCBI Taxonomy" id="47721"/>
    <lineage>
        <taxon>Eukaryota</taxon>
        <taxon>Fungi</taxon>
        <taxon>Dikarya</taxon>
        <taxon>Basidiomycota</taxon>
        <taxon>Agaricomycotina</taxon>
        <taxon>Agaricomycetes</taxon>
        <taxon>Agaricomycetidae</taxon>
        <taxon>Agaricales</taxon>
        <taxon>Tricholomatineae</taxon>
        <taxon>Lyophyllaceae</taxon>
        <taxon>Lyophyllum</taxon>
    </lineage>
</organism>
<dbReference type="InterPro" id="IPR014720">
    <property type="entry name" value="dsRBD_dom"/>
</dbReference>
<feature type="domain" description="DRBM" evidence="7">
    <location>
        <begin position="196"/>
        <end position="263"/>
    </location>
</feature>
<dbReference type="PROSITE" id="PS50137">
    <property type="entry name" value="DS_RBD"/>
    <property type="match status" value="1"/>
</dbReference>
<gene>
    <name evidence="9" type="ORF">LshimejAT787_0301530</name>
</gene>
<dbReference type="CDD" id="cd10845">
    <property type="entry name" value="DSRM_RNAse_III_family"/>
    <property type="match status" value="1"/>
</dbReference>
<feature type="domain" description="RNase III" evidence="8">
    <location>
        <begin position="1"/>
        <end position="130"/>
    </location>
</feature>
<dbReference type="SMART" id="SM00358">
    <property type="entry name" value="DSRM"/>
    <property type="match status" value="1"/>
</dbReference>
<keyword evidence="1" id="KW-0540">Nuclease</keyword>
<evidence type="ECO:0000256" key="2">
    <source>
        <dbReference type="ARBA" id="ARBA00022759"/>
    </source>
</evidence>
<dbReference type="OrthoDB" id="3353871at2759"/>
<evidence type="ECO:0000313" key="10">
    <source>
        <dbReference type="Proteomes" id="UP001063166"/>
    </source>
</evidence>
<proteinExistence type="predicted"/>
<dbReference type="GO" id="GO:0003723">
    <property type="term" value="F:RNA binding"/>
    <property type="evidence" value="ECO:0007669"/>
    <property type="project" value="UniProtKB-UniRule"/>
</dbReference>
<dbReference type="GO" id="GO:0005654">
    <property type="term" value="C:nucleoplasm"/>
    <property type="evidence" value="ECO:0007669"/>
    <property type="project" value="TreeGrafter"/>
</dbReference>
<dbReference type="Pfam" id="PF00035">
    <property type="entry name" value="dsrm"/>
    <property type="match status" value="1"/>
</dbReference>
<name>A0A9P3PGX6_LYOSH</name>
<dbReference type="SUPFAM" id="SSF69065">
    <property type="entry name" value="RNase III domain-like"/>
    <property type="match status" value="1"/>
</dbReference>
<dbReference type="AlphaFoldDB" id="A0A9P3PGX6"/>
<keyword evidence="2" id="KW-0255">Endonuclease</keyword>
<dbReference type="Gene3D" id="1.10.1520.10">
    <property type="entry name" value="Ribonuclease III domain"/>
    <property type="match status" value="1"/>
</dbReference>
<dbReference type="InterPro" id="IPR036389">
    <property type="entry name" value="RNase_III_sf"/>
</dbReference>
<dbReference type="Gene3D" id="3.30.160.20">
    <property type="match status" value="1"/>
</dbReference>
<comment type="caution">
    <text evidence="9">The sequence shown here is derived from an EMBL/GenBank/DDBJ whole genome shotgun (WGS) entry which is preliminary data.</text>
</comment>
<accession>A0A9P3PGX6</accession>
<keyword evidence="10" id="KW-1185">Reference proteome</keyword>
<dbReference type="PANTHER" id="PTHR11207:SF0">
    <property type="entry name" value="RIBONUCLEASE 3"/>
    <property type="match status" value="1"/>
</dbReference>
<dbReference type="Pfam" id="PF00636">
    <property type="entry name" value="Ribonuclease_3"/>
    <property type="match status" value="1"/>
</dbReference>
<dbReference type="PROSITE" id="PS50142">
    <property type="entry name" value="RNASE_3_2"/>
    <property type="match status" value="1"/>
</dbReference>
<dbReference type="GO" id="GO:0006364">
    <property type="term" value="P:rRNA processing"/>
    <property type="evidence" value="ECO:0007669"/>
    <property type="project" value="TreeGrafter"/>
</dbReference>
<evidence type="ECO:0000256" key="3">
    <source>
        <dbReference type="ARBA" id="ARBA00022801"/>
    </source>
</evidence>
<dbReference type="GO" id="GO:0034475">
    <property type="term" value="P:U4 snRNA 3'-end processing"/>
    <property type="evidence" value="ECO:0007669"/>
    <property type="project" value="TreeGrafter"/>
</dbReference>
<dbReference type="SMART" id="SM00535">
    <property type="entry name" value="RIBOc"/>
    <property type="match status" value="1"/>
</dbReference>
<keyword evidence="3" id="KW-0378">Hydrolase</keyword>
<evidence type="ECO:0000256" key="6">
    <source>
        <dbReference type="SAM" id="MobiDB-lite"/>
    </source>
</evidence>
<feature type="compositionally biased region" description="Pro residues" evidence="6">
    <location>
        <begin position="168"/>
        <end position="183"/>
    </location>
</feature>
<protein>
    <submittedName>
        <fullName evidence="9">Double-stranded RNA binding motif containing protein</fullName>
    </submittedName>
</protein>
<evidence type="ECO:0000259" key="7">
    <source>
        <dbReference type="PROSITE" id="PS50137"/>
    </source>
</evidence>